<evidence type="ECO:0000256" key="1">
    <source>
        <dbReference type="SAM" id="MobiDB-lite"/>
    </source>
</evidence>
<accession>A0AAW2TFZ6</accession>
<organism evidence="2">
    <name type="scientific">Sesamum latifolium</name>
    <dbReference type="NCBI Taxonomy" id="2727402"/>
    <lineage>
        <taxon>Eukaryota</taxon>
        <taxon>Viridiplantae</taxon>
        <taxon>Streptophyta</taxon>
        <taxon>Embryophyta</taxon>
        <taxon>Tracheophyta</taxon>
        <taxon>Spermatophyta</taxon>
        <taxon>Magnoliopsida</taxon>
        <taxon>eudicotyledons</taxon>
        <taxon>Gunneridae</taxon>
        <taxon>Pentapetalae</taxon>
        <taxon>asterids</taxon>
        <taxon>lamiids</taxon>
        <taxon>Lamiales</taxon>
        <taxon>Pedaliaceae</taxon>
        <taxon>Sesamum</taxon>
    </lineage>
</organism>
<protein>
    <submittedName>
        <fullName evidence="2">Uncharacterized protein</fullName>
    </submittedName>
</protein>
<dbReference type="AlphaFoldDB" id="A0AAW2TFZ6"/>
<comment type="caution">
    <text evidence="2">The sequence shown here is derived from an EMBL/GenBank/DDBJ whole genome shotgun (WGS) entry which is preliminary data.</text>
</comment>
<reference evidence="2" key="2">
    <citation type="journal article" date="2024" name="Plant">
        <title>Genomic evolution and insights into agronomic trait innovations of Sesamum species.</title>
        <authorList>
            <person name="Miao H."/>
            <person name="Wang L."/>
            <person name="Qu L."/>
            <person name="Liu H."/>
            <person name="Sun Y."/>
            <person name="Le M."/>
            <person name="Wang Q."/>
            <person name="Wei S."/>
            <person name="Zheng Y."/>
            <person name="Lin W."/>
            <person name="Duan Y."/>
            <person name="Cao H."/>
            <person name="Xiong S."/>
            <person name="Wang X."/>
            <person name="Wei L."/>
            <person name="Li C."/>
            <person name="Ma Q."/>
            <person name="Ju M."/>
            <person name="Zhao R."/>
            <person name="Li G."/>
            <person name="Mu C."/>
            <person name="Tian Q."/>
            <person name="Mei H."/>
            <person name="Zhang T."/>
            <person name="Gao T."/>
            <person name="Zhang H."/>
        </authorList>
    </citation>
    <scope>NUCLEOTIDE SEQUENCE</scope>
    <source>
        <strain evidence="2">KEN1</strain>
    </source>
</reference>
<proteinExistence type="predicted"/>
<feature type="region of interest" description="Disordered" evidence="1">
    <location>
        <begin position="1"/>
        <end position="20"/>
    </location>
</feature>
<reference evidence="2" key="1">
    <citation type="submission" date="2020-06" db="EMBL/GenBank/DDBJ databases">
        <authorList>
            <person name="Li T."/>
            <person name="Hu X."/>
            <person name="Zhang T."/>
            <person name="Song X."/>
            <person name="Zhang H."/>
            <person name="Dai N."/>
            <person name="Sheng W."/>
            <person name="Hou X."/>
            <person name="Wei L."/>
        </authorList>
    </citation>
    <scope>NUCLEOTIDE SEQUENCE</scope>
    <source>
        <strain evidence="2">KEN1</strain>
        <tissue evidence="2">Leaf</tissue>
    </source>
</reference>
<name>A0AAW2TFZ6_9LAMI</name>
<feature type="region of interest" description="Disordered" evidence="1">
    <location>
        <begin position="30"/>
        <end position="61"/>
    </location>
</feature>
<sequence length="61" mass="7039">MGDRRFDPDQFGAACGNSDKSTHVLEMEGTFRRDHTFGGSEETPQRQGDLREDNYLNNKRF</sequence>
<evidence type="ECO:0000313" key="2">
    <source>
        <dbReference type="EMBL" id="KAL0402626.1"/>
    </source>
</evidence>
<gene>
    <name evidence="2" type="ORF">Slati_4292500</name>
</gene>
<dbReference type="EMBL" id="JACGWN010000015">
    <property type="protein sequence ID" value="KAL0402626.1"/>
    <property type="molecule type" value="Genomic_DNA"/>
</dbReference>